<dbReference type="Proteomes" id="UP000185934">
    <property type="component" value="Chromosome"/>
</dbReference>
<evidence type="ECO:0000313" key="2">
    <source>
        <dbReference type="Proteomes" id="UP000185934"/>
    </source>
</evidence>
<dbReference type="OrthoDB" id="9855536at2"/>
<dbReference type="KEGG" id="dfo:Dform_01540"/>
<proteinExistence type="predicted"/>
<dbReference type="RefSeq" id="WP_076004479.1">
    <property type="nucleotide sequence ID" value="NZ_CP018258.1"/>
</dbReference>
<dbReference type="EMBL" id="CP018258">
    <property type="protein sequence ID" value="APV44862.1"/>
    <property type="molecule type" value="Genomic_DNA"/>
</dbReference>
<reference evidence="2" key="1">
    <citation type="submission" date="2016-11" db="EMBL/GenBank/DDBJ databases">
        <title>Dehalogenimonas formicexedens sp. nov., a chlorinated alkane respiring bacterium isolated from contaminated groundwater.</title>
        <authorList>
            <person name="Key T.A."/>
            <person name="Bowman K.S."/>
            <person name="Lee I."/>
            <person name="Chun J."/>
            <person name="Albuquerque L."/>
            <person name="da Costa M.S."/>
            <person name="Rainey F.A."/>
            <person name="Moe W.M."/>
        </authorList>
    </citation>
    <scope>NUCLEOTIDE SEQUENCE [LARGE SCALE GENOMIC DNA]</scope>
    <source>
        <strain evidence="2">NSZ-14</strain>
    </source>
</reference>
<gene>
    <name evidence="1" type="ORF">Dform_01540</name>
</gene>
<accession>A0A1P8F8W6</accession>
<name>A0A1P8F8W6_9CHLR</name>
<protein>
    <submittedName>
        <fullName evidence="1">Uncharacterized protein</fullName>
    </submittedName>
</protein>
<sequence length="71" mass="8043">MKVSELIDELKKYPAETRVLTFDQKACSFAEPVISFDDMIAVTEFGAEKICEPSKKWQYSSAAPLKVLTIR</sequence>
<dbReference type="AlphaFoldDB" id="A0A1P8F8W6"/>
<organism evidence="1 2">
    <name type="scientific">Dehalogenimonas formicexedens</name>
    <dbReference type="NCBI Taxonomy" id="1839801"/>
    <lineage>
        <taxon>Bacteria</taxon>
        <taxon>Bacillati</taxon>
        <taxon>Chloroflexota</taxon>
        <taxon>Dehalococcoidia</taxon>
        <taxon>Dehalococcoidales</taxon>
        <taxon>Dehalococcoidaceae</taxon>
        <taxon>Dehalogenimonas</taxon>
    </lineage>
</organism>
<keyword evidence="2" id="KW-1185">Reference proteome</keyword>
<evidence type="ECO:0000313" key="1">
    <source>
        <dbReference type="EMBL" id="APV44862.1"/>
    </source>
</evidence>